<sequence>MGKEITILAVDDSEINLDILVGILKRYDVIPALSGKEALEILQEEDVDLILLDVVMPEMDGFEVCRRIKADEKTREIPVIFITVKSSEQDIQKCFELGVVDYVAKPFNAIELLARVQTHLKLHSYQVRLEETVKEQAELAFIKNPSQFKQSLVQLIDITANMIKELEKKSTMNRKEITAACLQMQQTLNHMTDGL</sequence>
<dbReference type="PROSITE" id="PS50110">
    <property type="entry name" value="RESPONSE_REGULATORY"/>
    <property type="match status" value="1"/>
</dbReference>
<feature type="modified residue" description="4-aspartylphosphate" evidence="2">
    <location>
        <position position="53"/>
    </location>
</feature>
<dbReference type="SMART" id="SM00448">
    <property type="entry name" value="REC"/>
    <property type="match status" value="1"/>
</dbReference>
<dbReference type="EMBL" id="FWEV01000044">
    <property type="protein sequence ID" value="SLM28513.1"/>
    <property type="molecule type" value="Genomic_DNA"/>
</dbReference>
<proteinExistence type="predicted"/>
<dbReference type="InterPro" id="IPR011006">
    <property type="entry name" value="CheY-like_superfamily"/>
</dbReference>
<keyword evidence="5" id="KW-1185">Reference proteome</keyword>
<evidence type="ECO:0000256" key="1">
    <source>
        <dbReference type="ARBA" id="ARBA00022553"/>
    </source>
</evidence>
<evidence type="ECO:0000313" key="5">
    <source>
        <dbReference type="Proteomes" id="UP000191931"/>
    </source>
</evidence>
<dbReference type="SUPFAM" id="SSF52172">
    <property type="entry name" value="CheY-like"/>
    <property type="match status" value="1"/>
</dbReference>
<dbReference type="OrthoDB" id="9790791at2"/>
<dbReference type="CDD" id="cd19920">
    <property type="entry name" value="REC_PA4781-like"/>
    <property type="match status" value="1"/>
</dbReference>
<keyword evidence="1 2" id="KW-0597">Phosphoprotein</keyword>
<evidence type="ECO:0000256" key="2">
    <source>
        <dbReference type="PROSITE-ProRule" id="PRU00169"/>
    </source>
</evidence>
<dbReference type="PANTHER" id="PTHR44591:SF3">
    <property type="entry name" value="RESPONSE REGULATORY DOMAIN-CONTAINING PROTEIN"/>
    <property type="match status" value="1"/>
</dbReference>
<accession>A0A1W1H7T6</accession>
<name>A0A1W1H7T6_9BACT</name>
<feature type="domain" description="Response regulatory" evidence="3">
    <location>
        <begin position="6"/>
        <end position="120"/>
    </location>
</feature>
<gene>
    <name evidence="4" type="ORF">MTBBW1_1380060</name>
</gene>
<dbReference type="InterPro" id="IPR001789">
    <property type="entry name" value="Sig_transdc_resp-reg_receiver"/>
</dbReference>
<reference evidence="4 5" key="1">
    <citation type="submission" date="2017-03" db="EMBL/GenBank/DDBJ databases">
        <authorList>
            <person name="Afonso C.L."/>
            <person name="Miller P.J."/>
            <person name="Scott M.A."/>
            <person name="Spackman E."/>
            <person name="Goraichik I."/>
            <person name="Dimitrov K.M."/>
            <person name="Suarez D.L."/>
            <person name="Swayne D.E."/>
        </authorList>
    </citation>
    <scope>NUCLEOTIDE SEQUENCE [LARGE SCALE GENOMIC DNA]</scope>
    <source>
        <strain evidence="4">PRJEB14757</strain>
    </source>
</reference>
<dbReference type="Proteomes" id="UP000191931">
    <property type="component" value="Unassembled WGS sequence"/>
</dbReference>
<dbReference type="PANTHER" id="PTHR44591">
    <property type="entry name" value="STRESS RESPONSE REGULATOR PROTEIN 1"/>
    <property type="match status" value="1"/>
</dbReference>
<dbReference type="Gene3D" id="3.40.50.2300">
    <property type="match status" value="1"/>
</dbReference>
<organism evidence="4 5">
    <name type="scientific">Desulfamplus magnetovallimortis</name>
    <dbReference type="NCBI Taxonomy" id="1246637"/>
    <lineage>
        <taxon>Bacteria</taxon>
        <taxon>Pseudomonadati</taxon>
        <taxon>Thermodesulfobacteriota</taxon>
        <taxon>Desulfobacteria</taxon>
        <taxon>Desulfobacterales</taxon>
        <taxon>Desulfobacteraceae</taxon>
        <taxon>Desulfamplus</taxon>
    </lineage>
</organism>
<dbReference type="RefSeq" id="WP_080804876.1">
    <property type="nucleotide sequence ID" value="NZ_LT828549.1"/>
</dbReference>
<dbReference type="STRING" id="1246637.MTBBW1_1380060"/>
<dbReference type="AlphaFoldDB" id="A0A1W1H7T6"/>
<evidence type="ECO:0000313" key="4">
    <source>
        <dbReference type="EMBL" id="SLM28513.1"/>
    </source>
</evidence>
<dbReference type="GO" id="GO:0000160">
    <property type="term" value="P:phosphorelay signal transduction system"/>
    <property type="evidence" value="ECO:0007669"/>
    <property type="project" value="InterPro"/>
</dbReference>
<dbReference type="Pfam" id="PF00072">
    <property type="entry name" value="Response_reg"/>
    <property type="match status" value="1"/>
</dbReference>
<evidence type="ECO:0000259" key="3">
    <source>
        <dbReference type="PROSITE" id="PS50110"/>
    </source>
</evidence>
<dbReference type="InterPro" id="IPR050595">
    <property type="entry name" value="Bact_response_regulator"/>
</dbReference>
<protein>
    <submittedName>
        <fullName evidence="4">TWO-COMPONENT HYBRID SENSOR AND REGULATOR</fullName>
    </submittedName>
</protein>